<organism evidence="1 2">
    <name type="scientific">Methylobacterium haplocladii</name>
    <dbReference type="NCBI Taxonomy" id="1176176"/>
    <lineage>
        <taxon>Bacteria</taxon>
        <taxon>Pseudomonadati</taxon>
        <taxon>Pseudomonadota</taxon>
        <taxon>Alphaproteobacteria</taxon>
        <taxon>Hyphomicrobiales</taxon>
        <taxon>Methylobacteriaceae</taxon>
        <taxon>Methylobacterium</taxon>
    </lineage>
</organism>
<sequence length="129" mass="13674">MKGPDRAPSSFTLPAATGLVLLRRSGLKLVRPLHWRKPTGQPIANGAFWRILSATANARPGVRVVWVKVQDGDACGVLGYRLARAEAEKVRAGSEPVGGSGLILEDCADEDAAANLAWMREGEIQGDAA</sequence>
<keyword evidence="2" id="KW-1185">Reference proteome</keyword>
<proteinExistence type="predicted"/>
<evidence type="ECO:0000313" key="2">
    <source>
        <dbReference type="Proteomes" id="UP000321258"/>
    </source>
</evidence>
<protein>
    <submittedName>
        <fullName evidence="1">Uncharacterized protein</fullName>
    </submittedName>
</protein>
<gene>
    <name evidence="1" type="ORF">MHA02_23250</name>
</gene>
<name>A0A512IQG0_9HYPH</name>
<accession>A0A512IQG0</accession>
<evidence type="ECO:0000313" key="1">
    <source>
        <dbReference type="EMBL" id="GEO99937.1"/>
    </source>
</evidence>
<reference evidence="1 2" key="1">
    <citation type="submission" date="2019-07" db="EMBL/GenBank/DDBJ databases">
        <title>Whole genome shotgun sequence of Methylobacterium haplocladii NBRC 107714.</title>
        <authorList>
            <person name="Hosoyama A."/>
            <person name="Uohara A."/>
            <person name="Ohji S."/>
            <person name="Ichikawa N."/>
        </authorList>
    </citation>
    <scope>NUCLEOTIDE SEQUENCE [LARGE SCALE GENOMIC DNA]</scope>
    <source>
        <strain evidence="1 2">NBRC 107714</strain>
    </source>
</reference>
<dbReference type="AlphaFoldDB" id="A0A512IQG0"/>
<comment type="caution">
    <text evidence="1">The sequence shown here is derived from an EMBL/GenBank/DDBJ whole genome shotgun (WGS) entry which is preliminary data.</text>
</comment>
<dbReference type="EMBL" id="BJZT01000025">
    <property type="protein sequence ID" value="GEO99937.1"/>
    <property type="molecule type" value="Genomic_DNA"/>
</dbReference>
<dbReference type="Proteomes" id="UP000321258">
    <property type="component" value="Unassembled WGS sequence"/>
</dbReference>